<feature type="compositionally biased region" description="Basic and acidic residues" evidence="1">
    <location>
        <begin position="106"/>
        <end position="119"/>
    </location>
</feature>
<dbReference type="Pfam" id="PF12034">
    <property type="entry name" value="YfbK_C"/>
    <property type="match status" value="1"/>
</dbReference>
<accession>A0A5C5UXG6</accession>
<feature type="region of interest" description="Disordered" evidence="1">
    <location>
        <begin position="93"/>
        <end position="123"/>
    </location>
</feature>
<dbReference type="Pfam" id="PF00092">
    <property type="entry name" value="VWA"/>
    <property type="match status" value="1"/>
</dbReference>
<gene>
    <name evidence="3" type="ORF">KOR34_48680</name>
</gene>
<dbReference type="PANTHER" id="PTHR10579:SF43">
    <property type="entry name" value="ZINC FINGER (C3HC4-TYPE RING FINGER) FAMILY PROTEIN"/>
    <property type="match status" value="1"/>
</dbReference>
<organism evidence="3 4">
    <name type="scientific">Posidoniimonas corsicana</name>
    <dbReference type="NCBI Taxonomy" id="1938618"/>
    <lineage>
        <taxon>Bacteria</taxon>
        <taxon>Pseudomonadati</taxon>
        <taxon>Planctomycetota</taxon>
        <taxon>Planctomycetia</taxon>
        <taxon>Pirellulales</taxon>
        <taxon>Lacipirellulaceae</taxon>
        <taxon>Posidoniimonas</taxon>
    </lineage>
</organism>
<evidence type="ECO:0000313" key="3">
    <source>
        <dbReference type="EMBL" id="TWT30310.1"/>
    </source>
</evidence>
<dbReference type="Proteomes" id="UP000316714">
    <property type="component" value="Unassembled WGS sequence"/>
</dbReference>
<evidence type="ECO:0000259" key="2">
    <source>
        <dbReference type="PROSITE" id="PS50234"/>
    </source>
</evidence>
<protein>
    <submittedName>
        <fullName evidence="3">von Willebrand factor</fullName>
    </submittedName>
</protein>
<proteinExistence type="predicted"/>
<dbReference type="EMBL" id="SIHJ01000005">
    <property type="protein sequence ID" value="TWT30310.1"/>
    <property type="molecule type" value="Genomic_DNA"/>
</dbReference>
<feature type="domain" description="VWFA" evidence="2">
    <location>
        <begin position="519"/>
        <end position="698"/>
    </location>
</feature>
<reference evidence="3 4" key="1">
    <citation type="submission" date="2019-02" db="EMBL/GenBank/DDBJ databases">
        <title>Deep-cultivation of Planctomycetes and their phenomic and genomic characterization uncovers novel biology.</title>
        <authorList>
            <person name="Wiegand S."/>
            <person name="Jogler M."/>
            <person name="Boedeker C."/>
            <person name="Pinto D."/>
            <person name="Vollmers J."/>
            <person name="Rivas-Marin E."/>
            <person name="Kohn T."/>
            <person name="Peeters S.H."/>
            <person name="Heuer A."/>
            <person name="Rast P."/>
            <person name="Oberbeckmann S."/>
            <person name="Bunk B."/>
            <person name="Jeske O."/>
            <person name="Meyerdierks A."/>
            <person name="Storesund J.E."/>
            <person name="Kallscheuer N."/>
            <person name="Luecker S."/>
            <person name="Lage O.M."/>
            <person name="Pohl T."/>
            <person name="Merkel B.J."/>
            <person name="Hornburger P."/>
            <person name="Mueller R.-W."/>
            <person name="Bruemmer F."/>
            <person name="Labrenz M."/>
            <person name="Spormann A.M."/>
            <person name="Op Den Camp H."/>
            <person name="Overmann J."/>
            <person name="Amann R."/>
            <person name="Jetten M.S.M."/>
            <person name="Mascher T."/>
            <person name="Medema M.H."/>
            <person name="Devos D.P."/>
            <person name="Kaster A.-K."/>
            <person name="Ovreas L."/>
            <person name="Rohde M."/>
            <person name="Galperin M.Y."/>
            <person name="Jogler C."/>
        </authorList>
    </citation>
    <scope>NUCLEOTIDE SEQUENCE [LARGE SCALE GENOMIC DNA]</scope>
    <source>
        <strain evidence="3 4">KOR34</strain>
    </source>
</reference>
<dbReference type="SMART" id="SM00327">
    <property type="entry name" value="VWA"/>
    <property type="match status" value="1"/>
</dbReference>
<dbReference type="InterPro" id="IPR022156">
    <property type="entry name" value="Uncharacterised_YfbK_N"/>
</dbReference>
<dbReference type="InterPro" id="IPR002035">
    <property type="entry name" value="VWF_A"/>
</dbReference>
<dbReference type="AlphaFoldDB" id="A0A5C5UXG6"/>
<dbReference type="InterPro" id="IPR021908">
    <property type="entry name" value="YfbK_C"/>
</dbReference>
<dbReference type="RefSeq" id="WP_228714755.1">
    <property type="nucleotide sequence ID" value="NZ_SIHJ01000005.1"/>
</dbReference>
<feature type="compositionally biased region" description="Polar residues" evidence="1">
    <location>
        <begin position="93"/>
        <end position="105"/>
    </location>
</feature>
<dbReference type="InterPro" id="IPR036465">
    <property type="entry name" value="vWFA_dom_sf"/>
</dbReference>
<comment type="caution">
    <text evidence="3">The sequence shown here is derived from an EMBL/GenBank/DDBJ whole genome shotgun (WGS) entry which is preliminary data.</text>
</comment>
<dbReference type="InterPro" id="IPR051266">
    <property type="entry name" value="CLCR"/>
</dbReference>
<dbReference type="Gene3D" id="3.40.50.410">
    <property type="entry name" value="von Willebrand factor, type A domain"/>
    <property type="match status" value="1"/>
</dbReference>
<evidence type="ECO:0000256" key="1">
    <source>
        <dbReference type="SAM" id="MobiDB-lite"/>
    </source>
</evidence>
<name>A0A5C5UXG6_9BACT</name>
<dbReference type="SUPFAM" id="SSF53300">
    <property type="entry name" value="vWA-like"/>
    <property type="match status" value="1"/>
</dbReference>
<feature type="region of interest" description="Disordered" evidence="1">
    <location>
        <begin position="879"/>
        <end position="914"/>
    </location>
</feature>
<sequence>MSEPNTNPAANADSAAADRLIDLGLRETLGGESPPDLSEQILARLADSPQPQEPDMNGAASRTRPWLTYALAASVLFCLGLLARPALDSSTGLLVQSDPQPTGSQQRDRRPTTDAKHAGPADSELDLLVSTVQELPVDDSLLAESVISESQSGPAEADRSTRFMVGVGVNGDAGVVGQILAGEDAWEELTDRVPPTGAKEVAGEAKESIDDDLVRVANDRSGVSLATPRIVIEEAKEPRAGVAPNEGPEVRYSVAAPQDAPLGSSTQTAVSDALAANRSVHQNQQNFNWSAQSATTPPKPLAGAATVDAFSLSTGSMPSTASPAETAGRSRYFYSSSGDRNGYGVVQHGFGDARAVAANDKIDPEVYRWMVTRNGRETFEESAEQSRGRLRLQQQLLIEDEVQGQGPDASGDKYQPIHENPFIAAEGLQAVSTFSIDVDTASYANVRQMLTSGRLPPPDAVRLEELINYFDYDYAGPTDDAPFAAHAEVAGCPWNAKHRLARIGVKGRELAADKRPLSNLVFLIDVSGSMQDAEKLPLVVEGMKSLTSQLGENDRVAIVVYASSEGLALPSTPGDQQDVILGVLDKLAAGGSTAGGAGIQLAYQIAEDHFIEGGANRVILCTDGDFNVGTTSTGDLQRMVEQKAKDTGVFLSVCGFGRGNLNDAMMETISNKGNGNYYYIDSQREAEKVFVKGLTGTLVTIAKDVKIQVEFNPLHVAAYRLLGYENRMLAAQDFNDDKKDAGEIGAGHTVTALYEIVPAGEPAPTPELDELRYQRPNQPLDGKMAGELMTLKMRYKLPDEDQSTKRVWPVTDGGAAFGQASPDMQFASAAAGFGMLLRGSAYSGDLTWEAVREIAQPGVGEDPHGYRTEFVSLVDRAAQLRPTPRPADAVEEKPAAPATAAGEDSEQEADGSGE</sequence>
<feature type="compositionally biased region" description="Acidic residues" evidence="1">
    <location>
        <begin position="903"/>
        <end position="914"/>
    </location>
</feature>
<keyword evidence="4" id="KW-1185">Reference proteome</keyword>
<evidence type="ECO:0000313" key="4">
    <source>
        <dbReference type="Proteomes" id="UP000316714"/>
    </source>
</evidence>
<dbReference type="PANTHER" id="PTHR10579">
    <property type="entry name" value="CALCIUM-ACTIVATED CHLORIDE CHANNEL REGULATOR"/>
    <property type="match status" value="1"/>
</dbReference>
<dbReference type="PROSITE" id="PS50234">
    <property type="entry name" value="VWFA"/>
    <property type="match status" value="1"/>
</dbReference>
<dbReference type="Pfam" id="PF12450">
    <property type="entry name" value="vWF_A"/>
    <property type="match status" value="1"/>
</dbReference>